<dbReference type="PANTHER" id="PTHR43784:SF2">
    <property type="entry name" value="GDSL-LIKE LIPASE_ACYLHYDROLASE, PUTATIVE (AFU_ORTHOLOGUE AFUA_2G00820)-RELATED"/>
    <property type="match status" value="1"/>
</dbReference>
<accession>A0ABW8ATZ6</accession>
<evidence type="ECO:0000313" key="4">
    <source>
        <dbReference type="Proteomes" id="UP001612915"/>
    </source>
</evidence>
<dbReference type="GO" id="GO:0016787">
    <property type="term" value="F:hydrolase activity"/>
    <property type="evidence" value="ECO:0007669"/>
    <property type="project" value="UniProtKB-KW"/>
</dbReference>
<proteinExistence type="predicted"/>
<dbReference type="EC" id="3.1.-.-" evidence="3"/>
<evidence type="ECO:0000313" key="3">
    <source>
        <dbReference type="EMBL" id="MFI7589071.1"/>
    </source>
</evidence>
<dbReference type="Pfam" id="PF13472">
    <property type="entry name" value="Lipase_GDSL_2"/>
    <property type="match status" value="1"/>
</dbReference>
<dbReference type="SUPFAM" id="SSF52266">
    <property type="entry name" value="SGNH hydrolase"/>
    <property type="match status" value="1"/>
</dbReference>
<evidence type="ECO:0000259" key="2">
    <source>
        <dbReference type="Pfam" id="PF13472"/>
    </source>
</evidence>
<reference evidence="3 4" key="1">
    <citation type="submission" date="2024-10" db="EMBL/GenBank/DDBJ databases">
        <title>The Natural Products Discovery Center: Release of the First 8490 Sequenced Strains for Exploring Actinobacteria Biosynthetic Diversity.</title>
        <authorList>
            <person name="Kalkreuter E."/>
            <person name="Kautsar S.A."/>
            <person name="Yang D."/>
            <person name="Bader C.D."/>
            <person name="Teijaro C.N."/>
            <person name="Fluegel L."/>
            <person name="Davis C.M."/>
            <person name="Simpson J.R."/>
            <person name="Lauterbach L."/>
            <person name="Steele A.D."/>
            <person name="Gui C."/>
            <person name="Meng S."/>
            <person name="Li G."/>
            <person name="Viehrig K."/>
            <person name="Ye F."/>
            <person name="Su P."/>
            <person name="Kiefer A.F."/>
            <person name="Nichols A."/>
            <person name="Cepeda A.J."/>
            <person name="Yan W."/>
            <person name="Fan B."/>
            <person name="Jiang Y."/>
            <person name="Adhikari A."/>
            <person name="Zheng C.-J."/>
            <person name="Schuster L."/>
            <person name="Cowan T.M."/>
            <person name="Smanski M.J."/>
            <person name="Chevrette M.G."/>
            <person name="De Carvalho L.P.S."/>
            <person name="Shen B."/>
        </authorList>
    </citation>
    <scope>NUCLEOTIDE SEQUENCE [LARGE SCALE GENOMIC DNA]</scope>
    <source>
        <strain evidence="3 4">NPDC049639</strain>
    </source>
</reference>
<feature type="region of interest" description="Disordered" evidence="1">
    <location>
        <begin position="240"/>
        <end position="263"/>
    </location>
</feature>
<dbReference type="Proteomes" id="UP001612915">
    <property type="component" value="Unassembled WGS sequence"/>
</dbReference>
<evidence type="ECO:0000256" key="1">
    <source>
        <dbReference type="SAM" id="MobiDB-lite"/>
    </source>
</evidence>
<dbReference type="InterPro" id="IPR036514">
    <property type="entry name" value="SGNH_hydro_sf"/>
</dbReference>
<dbReference type="EMBL" id="JBITLV010000006">
    <property type="protein sequence ID" value="MFI7589071.1"/>
    <property type="molecule type" value="Genomic_DNA"/>
</dbReference>
<comment type="caution">
    <text evidence="3">The sequence shown here is derived from an EMBL/GenBank/DDBJ whole genome shotgun (WGS) entry which is preliminary data.</text>
</comment>
<dbReference type="PANTHER" id="PTHR43784">
    <property type="entry name" value="GDSL-LIKE LIPASE/ACYLHYDROLASE, PUTATIVE (AFU_ORTHOLOGUE AFUA_2G00820)-RELATED"/>
    <property type="match status" value="1"/>
</dbReference>
<dbReference type="CDD" id="cd01832">
    <property type="entry name" value="SGNH_hydrolase_like_1"/>
    <property type="match status" value="1"/>
</dbReference>
<keyword evidence="4" id="KW-1185">Reference proteome</keyword>
<dbReference type="Gene3D" id="3.40.50.1110">
    <property type="entry name" value="SGNH hydrolase"/>
    <property type="match status" value="1"/>
</dbReference>
<sequence length="263" mass="28105">MALGDSFTEGLEDVWGPDGRHRGWADRVALALATRQGRIEYANLAVRGRLLDQVVTDQVPAALSLRPALVSFHAGANDLLRPRVDVGSVVSRYRRVVEDLAGAGARVVLFTVIEGSGGSGRTAAALAERFGTFNAAARSVAAATGAVVVDVGRHASLRDRRLWHEDRLHLNADGHARVATAVLEALGADDPALLGGPLGWWSQALPTAAPVSRLRSVRDDVRWVRRHLLPWVGRRLRGVSSGDAVTPKHPHLVTITPDDAPAP</sequence>
<keyword evidence="3" id="KW-0378">Hydrolase</keyword>
<dbReference type="InterPro" id="IPR053140">
    <property type="entry name" value="GDSL_Rv0518-like"/>
</dbReference>
<dbReference type="RefSeq" id="WP_398283403.1">
    <property type="nucleotide sequence ID" value="NZ_JBITLV010000006.1"/>
</dbReference>
<feature type="domain" description="SGNH hydrolase-type esterase" evidence="2">
    <location>
        <begin position="2"/>
        <end position="177"/>
    </location>
</feature>
<gene>
    <name evidence="3" type="ORF">ACIB24_18570</name>
</gene>
<name>A0ABW8ATZ6_9ACTN</name>
<organism evidence="3 4">
    <name type="scientific">Spongisporangium articulatum</name>
    <dbReference type="NCBI Taxonomy" id="3362603"/>
    <lineage>
        <taxon>Bacteria</taxon>
        <taxon>Bacillati</taxon>
        <taxon>Actinomycetota</taxon>
        <taxon>Actinomycetes</taxon>
        <taxon>Kineosporiales</taxon>
        <taxon>Kineosporiaceae</taxon>
        <taxon>Spongisporangium</taxon>
    </lineage>
</organism>
<dbReference type="InterPro" id="IPR013830">
    <property type="entry name" value="SGNH_hydro"/>
</dbReference>
<protein>
    <submittedName>
        <fullName evidence="3">SGNH/GDSL hydrolase family protein</fullName>
        <ecNumber evidence="3">3.1.-.-</ecNumber>
    </submittedName>
</protein>